<protein>
    <recommendedName>
        <fullName evidence="2">histidine kinase</fullName>
        <ecNumber evidence="2">2.7.13.3</ecNumber>
    </recommendedName>
</protein>
<evidence type="ECO:0000256" key="7">
    <source>
        <dbReference type="ARBA" id="ARBA00023163"/>
    </source>
</evidence>
<dbReference type="GO" id="GO:0000976">
    <property type="term" value="F:transcription cis-regulatory region binding"/>
    <property type="evidence" value="ECO:0007669"/>
    <property type="project" value="TreeGrafter"/>
</dbReference>
<evidence type="ECO:0000256" key="3">
    <source>
        <dbReference type="ARBA" id="ARBA00022553"/>
    </source>
</evidence>
<evidence type="ECO:0000259" key="9">
    <source>
        <dbReference type="PROSITE" id="PS50110"/>
    </source>
</evidence>
<organism evidence="10 11">
    <name type="scientific">Halobacteriovorax marinus</name>
    <dbReference type="NCBI Taxonomy" id="97084"/>
    <lineage>
        <taxon>Bacteria</taxon>
        <taxon>Pseudomonadati</taxon>
        <taxon>Bdellovibrionota</taxon>
        <taxon>Bacteriovoracia</taxon>
        <taxon>Bacteriovoracales</taxon>
        <taxon>Halobacteriovoraceae</taxon>
        <taxon>Halobacteriovorax</taxon>
    </lineage>
</organism>
<dbReference type="InterPro" id="IPR003661">
    <property type="entry name" value="HisK_dim/P_dom"/>
</dbReference>
<evidence type="ECO:0000256" key="1">
    <source>
        <dbReference type="ARBA" id="ARBA00000085"/>
    </source>
</evidence>
<comment type="caution">
    <text evidence="10">The sequence shown here is derived from an EMBL/GenBank/DDBJ whole genome shotgun (WGS) entry which is preliminary data.</text>
</comment>
<dbReference type="Proteomes" id="UP000196531">
    <property type="component" value="Unassembled WGS sequence"/>
</dbReference>
<dbReference type="GO" id="GO:0000156">
    <property type="term" value="F:phosphorelay response regulator activity"/>
    <property type="evidence" value="ECO:0007669"/>
    <property type="project" value="TreeGrafter"/>
</dbReference>
<dbReference type="GO" id="GO:0000155">
    <property type="term" value="F:phosphorelay sensor kinase activity"/>
    <property type="evidence" value="ECO:0007669"/>
    <property type="project" value="InterPro"/>
</dbReference>
<evidence type="ECO:0000313" key="10">
    <source>
        <dbReference type="EMBL" id="OUR96618.1"/>
    </source>
</evidence>
<evidence type="ECO:0000256" key="6">
    <source>
        <dbReference type="ARBA" id="ARBA00023125"/>
    </source>
</evidence>
<keyword evidence="7" id="KW-0804">Transcription</keyword>
<dbReference type="EC" id="2.7.13.3" evidence="2"/>
<keyword evidence="3 8" id="KW-0597">Phosphoprotein</keyword>
<dbReference type="PANTHER" id="PTHR48111">
    <property type="entry name" value="REGULATOR OF RPOS"/>
    <property type="match status" value="1"/>
</dbReference>
<feature type="domain" description="Response regulatory" evidence="9">
    <location>
        <begin position="2"/>
        <end position="120"/>
    </location>
</feature>
<dbReference type="SUPFAM" id="SSF52172">
    <property type="entry name" value="CheY-like"/>
    <property type="match status" value="1"/>
</dbReference>
<gene>
    <name evidence="10" type="ORF">A9Q84_09745</name>
</gene>
<keyword evidence="4" id="KW-0902">Two-component regulatory system</keyword>
<dbReference type="GO" id="GO:0006355">
    <property type="term" value="P:regulation of DNA-templated transcription"/>
    <property type="evidence" value="ECO:0007669"/>
    <property type="project" value="TreeGrafter"/>
</dbReference>
<name>A0A1Y5F6T9_9BACT</name>
<comment type="catalytic activity">
    <reaction evidence="1">
        <text>ATP + protein L-histidine = ADP + protein N-phospho-L-histidine.</text>
        <dbReference type="EC" id="2.7.13.3"/>
    </reaction>
</comment>
<evidence type="ECO:0000256" key="5">
    <source>
        <dbReference type="ARBA" id="ARBA00023015"/>
    </source>
</evidence>
<dbReference type="GO" id="GO:0032993">
    <property type="term" value="C:protein-DNA complex"/>
    <property type="evidence" value="ECO:0007669"/>
    <property type="project" value="TreeGrafter"/>
</dbReference>
<accession>A0A1Y5F6T9</accession>
<dbReference type="EMBL" id="MAAO01000006">
    <property type="protein sequence ID" value="OUR96618.1"/>
    <property type="molecule type" value="Genomic_DNA"/>
</dbReference>
<evidence type="ECO:0000256" key="8">
    <source>
        <dbReference type="PROSITE-ProRule" id="PRU00169"/>
    </source>
</evidence>
<dbReference type="SMART" id="SM00448">
    <property type="entry name" value="REC"/>
    <property type="match status" value="1"/>
</dbReference>
<dbReference type="InterPro" id="IPR001789">
    <property type="entry name" value="Sig_transdc_resp-reg_receiver"/>
</dbReference>
<dbReference type="Gene3D" id="3.40.50.2300">
    <property type="match status" value="1"/>
</dbReference>
<dbReference type="InterPro" id="IPR011006">
    <property type="entry name" value="CheY-like_superfamily"/>
</dbReference>
<dbReference type="CDD" id="cd00082">
    <property type="entry name" value="HisKA"/>
    <property type="match status" value="1"/>
</dbReference>
<dbReference type="PROSITE" id="PS50110">
    <property type="entry name" value="RESPONSE_REGULATORY"/>
    <property type="match status" value="1"/>
</dbReference>
<evidence type="ECO:0000256" key="2">
    <source>
        <dbReference type="ARBA" id="ARBA00012438"/>
    </source>
</evidence>
<dbReference type="AlphaFoldDB" id="A0A1Y5F6T9"/>
<dbReference type="PANTHER" id="PTHR48111:SF1">
    <property type="entry name" value="TWO-COMPONENT RESPONSE REGULATOR ORR33"/>
    <property type="match status" value="1"/>
</dbReference>
<dbReference type="GO" id="GO:0005829">
    <property type="term" value="C:cytosol"/>
    <property type="evidence" value="ECO:0007669"/>
    <property type="project" value="TreeGrafter"/>
</dbReference>
<evidence type="ECO:0000313" key="11">
    <source>
        <dbReference type="Proteomes" id="UP000196531"/>
    </source>
</evidence>
<keyword evidence="6" id="KW-0238">DNA-binding</keyword>
<evidence type="ECO:0000256" key="4">
    <source>
        <dbReference type="ARBA" id="ARBA00023012"/>
    </source>
</evidence>
<feature type="modified residue" description="4-aspartylphosphate" evidence="8">
    <location>
        <position position="53"/>
    </location>
</feature>
<proteinExistence type="predicted"/>
<dbReference type="Pfam" id="PF00072">
    <property type="entry name" value="Response_reg"/>
    <property type="match status" value="1"/>
</dbReference>
<keyword evidence="5" id="KW-0805">Transcription regulation</keyword>
<dbReference type="CDD" id="cd17574">
    <property type="entry name" value="REC_OmpR"/>
    <property type="match status" value="1"/>
</dbReference>
<reference evidence="11" key="1">
    <citation type="journal article" date="2017" name="Proc. Natl. Acad. Sci. U.S.A.">
        <title>Simulation of Deepwater Horizon oil plume reveals substrate specialization within a complex community of hydrocarbon-degraders.</title>
        <authorList>
            <person name="Hu P."/>
            <person name="Dubinsky E.A."/>
            <person name="Probst A.J."/>
            <person name="Wang J."/>
            <person name="Sieber C.M.K."/>
            <person name="Tom L.M."/>
            <person name="Gardinali P."/>
            <person name="Banfield J.F."/>
            <person name="Atlas R.M."/>
            <person name="Andersen G.L."/>
        </authorList>
    </citation>
    <scope>NUCLEOTIDE SEQUENCE [LARGE SCALE GENOMIC DNA]</scope>
</reference>
<dbReference type="Gene3D" id="1.10.287.130">
    <property type="match status" value="1"/>
</dbReference>
<dbReference type="InterPro" id="IPR039420">
    <property type="entry name" value="WalR-like"/>
</dbReference>
<sequence length="213" mass="24108">MNILVVDDDHINAKMLTKRLLKRGFEVDTVFCGKDCIQFVEENPTKLDLILLDIMMPDLSGLEVLDEIRKDFSTMDLPIIMVTAKGEASDVVDAMKKGANDYIQKPVNMDIAEARIKTHLSMKKLNAESIIKKELETANAMIVTYNHEINNPLTIAMGMLRRCMMKGEMDGLEKVDVALNRIADIVKKIDKISEQTTVQKDSYTKDSQMIKLK</sequence>